<evidence type="ECO:0000313" key="2">
    <source>
        <dbReference type="Proteomes" id="UP001230649"/>
    </source>
</evidence>
<reference evidence="1" key="1">
    <citation type="submission" date="2023-04" db="EMBL/GenBank/DDBJ databases">
        <title>Draft Genome sequencing of Naganishia species isolated from polar environments using Oxford Nanopore Technology.</title>
        <authorList>
            <person name="Leo P."/>
            <person name="Venkateswaran K."/>
        </authorList>
    </citation>
    <scope>NUCLEOTIDE SEQUENCE</scope>
    <source>
        <strain evidence="1">MNA-CCFEE 5262</strain>
    </source>
</reference>
<accession>A0ACC2VU93</accession>
<dbReference type="EMBL" id="JASBWS010000063">
    <property type="protein sequence ID" value="KAJ9102696.1"/>
    <property type="molecule type" value="Genomic_DNA"/>
</dbReference>
<keyword evidence="2" id="KW-1185">Reference proteome</keyword>
<organism evidence="1 2">
    <name type="scientific">Naganishia adeliensis</name>
    <dbReference type="NCBI Taxonomy" id="92952"/>
    <lineage>
        <taxon>Eukaryota</taxon>
        <taxon>Fungi</taxon>
        <taxon>Dikarya</taxon>
        <taxon>Basidiomycota</taxon>
        <taxon>Agaricomycotina</taxon>
        <taxon>Tremellomycetes</taxon>
        <taxon>Filobasidiales</taxon>
        <taxon>Filobasidiaceae</taxon>
        <taxon>Naganishia</taxon>
    </lineage>
</organism>
<gene>
    <name evidence="1" type="ORF">QFC20_004969</name>
</gene>
<comment type="caution">
    <text evidence="1">The sequence shown here is derived from an EMBL/GenBank/DDBJ whole genome shotgun (WGS) entry which is preliminary data.</text>
</comment>
<evidence type="ECO:0000313" key="1">
    <source>
        <dbReference type="EMBL" id="KAJ9102696.1"/>
    </source>
</evidence>
<sequence>MLADEDSRQSSAMSEGFLNAMNGNHTFAFGSSTSSGSAGLPPSPKTKSRQATHPQPYPPMGSGQQSIPSPPLTRQGPEQPTRQYYSLLPGSDQPQLLHDYRPSSAQDAALDPASGKSKKIPSGVSAGKIYVCMGYGECSKTFTRSEHLARHIRKHTGERPFSCHCGRAFSRLDNLRQHVSSCHAEEFVANQRTLASLGEIHTHLSIKALRDQKRAGQVIELGKEPPFKKTVKRTRAKEPKKPKKSPVTTERDFEAGPGPSTQHHRASFHDTFVPSGAAVPPVEYDMPPVGQPYAPSPVQVMSGPALTHPIPSTEMGQSSVPVTRLSPGYAIRHQPFGPYGRPWTAGRPETNVPQANGHHARPMTQNSNPDSRPPTANVQHGYVNYMQQPVIGPNHAMSSVYIPEDRPVSSCERVNNGISRQFIGDVSGMHSSPHGPSSNMRMGINHMDRADLQESYRLQPSPGYVYNEQPGVPRRVVMNGQIPPQYTRSPYEPVPLRSQVGSVAYDGLASVPPTPQTMQHNSQGRLLPGGGSSNPSYTSSGSMPSRNSRQSGVSSSGQSYIPEHGMQHFRSIGAASSSQVAEIYGNSVGAQESPFSYHPPPTATHPPSAPLGGQFEPVAGQMYYPNPEPVTGDVPYGMPPSMQPHDNHALDQSGTQPDMAHYLMSGRHERRRPSLPIMSLIDADPTQGAAPRVTDSTNGHHPLPQEAVYYAMPYQQAQGQVQGGYSNGMSSTGYSFPNNGLPVSGVYQGAAAAPSVQHGHRPQQHQVGWQQHTSEDPLVGQMDAKARALLEGNGGSFGM</sequence>
<name>A0ACC2VU93_9TREE</name>
<dbReference type="Proteomes" id="UP001230649">
    <property type="component" value="Unassembled WGS sequence"/>
</dbReference>
<proteinExistence type="predicted"/>
<protein>
    <submittedName>
        <fullName evidence="1">Uncharacterized protein</fullName>
    </submittedName>
</protein>